<keyword evidence="14" id="KW-1185">Reference proteome</keyword>
<dbReference type="NCBIfam" id="TIGR04245">
    <property type="entry name" value="nodulat_NodA"/>
    <property type="match status" value="1"/>
</dbReference>
<dbReference type="EC" id="2.3.1.-" evidence="9"/>
<evidence type="ECO:0000313" key="14">
    <source>
        <dbReference type="Proteomes" id="UP000068164"/>
    </source>
</evidence>
<organism evidence="10 14">
    <name type="scientific">Rhizobium altiplani</name>
    <dbReference type="NCBI Taxonomy" id="1864509"/>
    <lineage>
        <taxon>Bacteria</taxon>
        <taxon>Pseudomonadati</taxon>
        <taxon>Pseudomonadota</taxon>
        <taxon>Alphaproteobacteria</taxon>
        <taxon>Hyphomicrobiales</taxon>
        <taxon>Rhizobiaceae</taxon>
        <taxon>Rhizobium/Agrobacterium group</taxon>
        <taxon>Rhizobium</taxon>
    </lineage>
</organism>
<proteinExistence type="inferred from homology"/>
<evidence type="ECO:0000256" key="3">
    <source>
        <dbReference type="ARBA" id="ARBA00014632"/>
    </source>
</evidence>
<dbReference type="Gene3D" id="3.40.630.30">
    <property type="match status" value="1"/>
</dbReference>
<keyword evidence="6 9" id="KW-0808">Transferase</keyword>
<keyword evidence="7 9" id="KW-0012">Acyltransferase</keyword>
<dbReference type="EMBL" id="LNCD01000100">
    <property type="protein sequence ID" value="KWV48007.1"/>
    <property type="molecule type" value="Genomic_DNA"/>
</dbReference>
<comment type="caution">
    <text evidence="10">The sequence shown here is derived from an EMBL/GenBank/DDBJ whole genome shotgun (WGS) entry which is preliminary data.</text>
</comment>
<evidence type="ECO:0000256" key="2">
    <source>
        <dbReference type="ARBA" id="ARBA00010227"/>
    </source>
</evidence>
<keyword evidence="5 9" id="KW-0963">Cytoplasm</keyword>
<dbReference type="GO" id="GO:0016746">
    <property type="term" value="F:acyltransferase activity"/>
    <property type="evidence" value="ECO:0007669"/>
    <property type="project" value="UniProtKB-UniRule"/>
</dbReference>
<dbReference type="EMBL" id="LNCD01000059">
    <property type="protein sequence ID" value="KWV54593.1"/>
    <property type="molecule type" value="Genomic_DNA"/>
</dbReference>
<dbReference type="AlphaFoldDB" id="A0A109J243"/>
<evidence type="ECO:0000313" key="12">
    <source>
        <dbReference type="EMBL" id="KWV48060.1"/>
    </source>
</evidence>
<comment type="subcellular location">
    <subcellularLocation>
        <location evidence="1 9">Cytoplasm</location>
    </subcellularLocation>
</comment>
<protein>
    <recommendedName>
        <fullName evidence="3 9">Nodulation protein A</fullName>
        <ecNumber evidence="9">2.3.1.-</ecNumber>
    </recommendedName>
</protein>
<comment type="function">
    <text evidence="8 9">N-acyltransferase required for nodulation. Acts in the production of a small, heat-stable compound (Nod) that stimulates mitosis in various plant protoplasts.</text>
</comment>
<dbReference type="InterPro" id="IPR003484">
    <property type="entry name" value="NodA"/>
</dbReference>
<keyword evidence="4 9" id="KW-0536">Nodulation</keyword>
<evidence type="ECO:0000256" key="6">
    <source>
        <dbReference type="ARBA" id="ARBA00022679"/>
    </source>
</evidence>
<sequence length="196" mass="21670">MRADVQWKLRWESELELAEHVELAEFFRKTYGPTGAFNAKPFEGSQSWAGARPELRAITYDANGVAAHMGLLRRFIKVGTTDQLVAELGLYGVRPDLEGLGIGHSIQAMLPVLRELAVPFAFGTVRPALQKHIERFGRNCPVTVVSEISVRSTLPHARTDLPPTRVEDPLVIILPVGRPISDWPAGTTIDRNGPEL</sequence>
<evidence type="ECO:0000313" key="13">
    <source>
        <dbReference type="EMBL" id="KWV54593.1"/>
    </source>
</evidence>
<dbReference type="EMBL" id="LNCD01000099">
    <property type="protein sequence ID" value="KWV48060.1"/>
    <property type="molecule type" value="Genomic_DNA"/>
</dbReference>
<dbReference type="Proteomes" id="UP000068164">
    <property type="component" value="Unassembled WGS sequence"/>
</dbReference>
<dbReference type="Pfam" id="PF02474">
    <property type="entry name" value="NodA"/>
    <property type="match status" value="1"/>
</dbReference>
<dbReference type="GO" id="GO:0005829">
    <property type="term" value="C:cytosol"/>
    <property type="evidence" value="ECO:0007669"/>
    <property type="project" value="InterPro"/>
</dbReference>
<dbReference type="RefSeq" id="WP_028748643.1">
    <property type="nucleotide sequence ID" value="NZ_LNCD01000059.1"/>
</dbReference>
<evidence type="ECO:0000256" key="8">
    <source>
        <dbReference type="ARBA" id="ARBA00024789"/>
    </source>
</evidence>
<comment type="similarity">
    <text evidence="2 9">Belongs to the NodA family.</text>
</comment>
<gene>
    <name evidence="9" type="primary">nodA</name>
    <name evidence="12" type="ORF">AS026_12145</name>
    <name evidence="11" type="ORF">AS026_12280</name>
    <name evidence="10" type="ORF">AS026_24545</name>
    <name evidence="13" type="ORF">AS026_38770</name>
</gene>
<evidence type="ECO:0000256" key="4">
    <source>
        <dbReference type="ARBA" id="ARBA00022458"/>
    </source>
</evidence>
<evidence type="ECO:0000313" key="10">
    <source>
        <dbReference type="EMBL" id="KWV40938.1"/>
    </source>
</evidence>
<evidence type="ECO:0000256" key="9">
    <source>
        <dbReference type="HAMAP-Rule" id="MF_00084"/>
    </source>
</evidence>
<dbReference type="HAMAP" id="MF_00084">
    <property type="entry name" value="NodA"/>
    <property type="match status" value="1"/>
</dbReference>
<dbReference type="EMBL" id="LNCD01000144">
    <property type="protein sequence ID" value="KWV40938.1"/>
    <property type="molecule type" value="Genomic_DNA"/>
</dbReference>
<dbReference type="OrthoDB" id="3573574at2"/>
<evidence type="ECO:0000256" key="1">
    <source>
        <dbReference type="ARBA" id="ARBA00004496"/>
    </source>
</evidence>
<evidence type="ECO:0000256" key="7">
    <source>
        <dbReference type="ARBA" id="ARBA00023315"/>
    </source>
</evidence>
<dbReference type="PROSITE" id="PS01349">
    <property type="entry name" value="NODA"/>
    <property type="match status" value="1"/>
</dbReference>
<accession>A0A109J243</accession>
<dbReference type="InterPro" id="IPR020567">
    <property type="entry name" value="Nodulation_prot_NodA_CS"/>
</dbReference>
<name>A0A109J243_9HYPH</name>
<evidence type="ECO:0000256" key="5">
    <source>
        <dbReference type="ARBA" id="ARBA00022490"/>
    </source>
</evidence>
<reference evidence="10 14" key="1">
    <citation type="submission" date="2015-11" db="EMBL/GenBank/DDBJ databases">
        <title>Draft Genome Sequence of the Strain BR 10423 (Rhizobium sp.) isolated from nodules of Mimosa pudica.</title>
        <authorList>
            <person name="Barauna A.C."/>
            <person name="Zilli J.E."/>
            <person name="Simoes-Araujo J.L."/>
            <person name="Reis V.M."/>
            <person name="James E.K."/>
            <person name="Reis F.B.Jr."/>
            <person name="Rouws L.F."/>
            <person name="Passos S.R."/>
            <person name="Gois S.R."/>
        </authorList>
    </citation>
    <scope>NUCLEOTIDE SEQUENCE [LARGE SCALE GENOMIC DNA]</scope>
    <source>
        <strain evidence="10 14">BR10423</strain>
    </source>
</reference>
<evidence type="ECO:0000313" key="11">
    <source>
        <dbReference type="EMBL" id="KWV48007.1"/>
    </source>
</evidence>
<dbReference type="NCBIfam" id="NF001974">
    <property type="entry name" value="PRK00756.1"/>
    <property type="match status" value="1"/>
</dbReference>